<accession>A0A8X6QPT0</accession>
<proteinExistence type="predicted"/>
<evidence type="ECO:0000313" key="2">
    <source>
        <dbReference type="Proteomes" id="UP000887013"/>
    </source>
</evidence>
<dbReference type="EMBL" id="BMAW01128308">
    <property type="protein sequence ID" value="GFU24966.1"/>
    <property type="molecule type" value="Genomic_DNA"/>
</dbReference>
<dbReference type="Proteomes" id="UP000887013">
    <property type="component" value="Unassembled WGS sequence"/>
</dbReference>
<comment type="caution">
    <text evidence="1">The sequence shown here is derived from an EMBL/GenBank/DDBJ whole genome shotgun (WGS) entry which is preliminary data.</text>
</comment>
<gene>
    <name evidence="1" type="primary">OCBIM_22032785mg</name>
    <name evidence="1" type="ORF">NPIL_385411</name>
</gene>
<evidence type="ECO:0000313" key="1">
    <source>
        <dbReference type="EMBL" id="GFU24966.1"/>
    </source>
</evidence>
<name>A0A8X6QPT0_NEPPI</name>
<protein>
    <submittedName>
        <fullName evidence="1">Uncharacterized protein</fullName>
    </submittedName>
</protein>
<keyword evidence="2" id="KW-1185">Reference proteome</keyword>
<dbReference type="AlphaFoldDB" id="A0A8X6QPT0"/>
<reference evidence="1" key="1">
    <citation type="submission" date="2020-08" db="EMBL/GenBank/DDBJ databases">
        <title>Multicomponent nature underlies the extraordinary mechanical properties of spider dragline silk.</title>
        <authorList>
            <person name="Kono N."/>
            <person name="Nakamura H."/>
            <person name="Mori M."/>
            <person name="Yoshida Y."/>
            <person name="Ohtoshi R."/>
            <person name="Malay A.D."/>
            <person name="Moran D.A.P."/>
            <person name="Tomita M."/>
            <person name="Numata K."/>
            <person name="Arakawa K."/>
        </authorList>
    </citation>
    <scope>NUCLEOTIDE SEQUENCE</scope>
</reference>
<organism evidence="1 2">
    <name type="scientific">Nephila pilipes</name>
    <name type="common">Giant wood spider</name>
    <name type="synonym">Nephila maculata</name>
    <dbReference type="NCBI Taxonomy" id="299642"/>
    <lineage>
        <taxon>Eukaryota</taxon>
        <taxon>Metazoa</taxon>
        <taxon>Ecdysozoa</taxon>
        <taxon>Arthropoda</taxon>
        <taxon>Chelicerata</taxon>
        <taxon>Arachnida</taxon>
        <taxon>Araneae</taxon>
        <taxon>Araneomorphae</taxon>
        <taxon>Entelegynae</taxon>
        <taxon>Araneoidea</taxon>
        <taxon>Nephilidae</taxon>
        <taxon>Nephila</taxon>
    </lineage>
</organism>
<sequence>MKKETLNACWEKLCPECVHDCIGFSPNEIHQPLTDEDLAELTKSAEEEETEEKDEGLTLERLAELMRIAKELQKKAKSWDPYMVRSLQFSNAIDSSMSTYKTLFTTIKKTTKLAANKHVPNEGQEK</sequence>